<feature type="region of interest" description="Disordered" evidence="1">
    <location>
        <begin position="61"/>
        <end position="83"/>
    </location>
</feature>
<dbReference type="Proteomes" id="UP001448858">
    <property type="component" value="Chromosome"/>
</dbReference>
<protein>
    <submittedName>
        <fullName evidence="2">Uncharacterized protein</fullName>
    </submittedName>
</protein>
<evidence type="ECO:0000313" key="3">
    <source>
        <dbReference type="Proteomes" id="UP001448858"/>
    </source>
</evidence>
<accession>A0ABZ2ZVJ5</accession>
<keyword evidence="3" id="KW-1185">Reference proteome</keyword>
<reference evidence="2 3" key="1">
    <citation type="submission" date="2024-04" db="EMBL/GenBank/DDBJ databases">
        <title>Arthrobacter sp. from Plains bison fecal sample.</title>
        <authorList>
            <person name="Ruzzini A."/>
        </authorList>
    </citation>
    <scope>NUCLEOTIDE SEQUENCE [LARGE SCALE GENOMIC DNA]</scope>
    <source>
        <strain evidence="2 3">EINP1</strain>
    </source>
</reference>
<evidence type="ECO:0000256" key="1">
    <source>
        <dbReference type="SAM" id="MobiDB-lite"/>
    </source>
</evidence>
<organism evidence="2 3">
    <name type="scientific">Arthrobacter citreus</name>
    <dbReference type="NCBI Taxonomy" id="1670"/>
    <lineage>
        <taxon>Bacteria</taxon>
        <taxon>Bacillati</taxon>
        <taxon>Actinomycetota</taxon>
        <taxon>Actinomycetes</taxon>
        <taxon>Micrococcales</taxon>
        <taxon>Micrococcaceae</taxon>
        <taxon>Arthrobacter</taxon>
    </lineage>
</organism>
<proteinExistence type="predicted"/>
<dbReference type="RefSeq" id="WP_342023859.1">
    <property type="nucleotide sequence ID" value="NZ_CP151657.1"/>
</dbReference>
<gene>
    <name evidence="2" type="ORF">AAE021_01065</name>
</gene>
<evidence type="ECO:0000313" key="2">
    <source>
        <dbReference type="EMBL" id="WZP16213.1"/>
    </source>
</evidence>
<sequence>MTTTGKNPEDPRPRRTSMNRLRTAAAGSVLAAVSITGVGAAAAAPASAAELRSFLAPLERPGGAAGAAVSDTDSDADRRTSAEGRLLGIRQDLANAVAWGSVTQQQADRFYAQMQSRIARGL</sequence>
<dbReference type="EMBL" id="CP151657">
    <property type="protein sequence ID" value="WZP16213.1"/>
    <property type="molecule type" value="Genomic_DNA"/>
</dbReference>
<name>A0ABZ2ZVJ5_9MICC</name>